<dbReference type="Gene3D" id="3.30.2080.10">
    <property type="entry name" value="GH92 mannosidase domain"/>
    <property type="match status" value="1"/>
</dbReference>
<protein>
    <submittedName>
        <fullName evidence="7">Putative alpha-1,2-mannosidase</fullName>
    </submittedName>
</protein>
<keyword evidence="8" id="KW-1185">Reference proteome</keyword>
<evidence type="ECO:0000256" key="4">
    <source>
        <dbReference type="SAM" id="SignalP"/>
    </source>
</evidence>
<evidence type="ECO:0000256" key="2">
    <source>
        <dbReference type="ARBA" id="ARBA00011245"/>
    </source>
</evidence>
<dbReference type="OrthoDB" id="9804511at2"/>
<comment type="subunit">
    <text evidence="2">Monomer.</text>
</comment>
<dbReference type="InterPro" id="IPR008928">
    <property type="entry name" value="6-hairpin_glycosidase_sf"/>
</dbReference>
<gene>
    <name evidence="7" type="ORF">LV92_01782</name>
</gene>
<dbReference type="EMBL" id="QLLN01000003">
    <property type="protein sequence ID" value="RAJ12546.1"/>
    <property type="molecule type" value="Genomic_DNA"/>
</dbReference>
<dbReference type="InterPro" id="IPR012939">
    <property type="entry name" value="Glyco_hydro_92"/>
</dbReference>
<feature type="signal peptide" evidence="4">
    <location>
        <begin position="1"/>
        <end position="18"/>
    </location>
</feature>
<dbReference type="SUPFAM" id="SSF48208">
    <property type="entry name" value="Six-hairpin glycosidases"/>
    <property type="match status" value="1"/>
</dbReference>
<dbReference type="Pfam" id="PF07971">
    <property type="entry name" value="Glyco_hydro_92"/>
    <property type="match status" value="1"/>
</dbReference>
<evidence type="ECO:0000259" key="6">
    <source>
        <dbReference type="Pfam" id="PF17678"/>
    </source>
</evidence>
<dbReference type="Gene3D" id="2.70.98.10">
    <property type="match status" value="1"/>
</dbReference>
<dbReference type="GO" id="GO:0006516">
    <property type="term" value="P:glycoprotein catabolic process"/>
    <property type="evidence" value="ECO:0007669"/>
    <property type="project" value="TreeGrafter"/>
</dbReference>
<accession>A0A327R6S1</accession>
<dbReference type="PANTHER" id="PTHR12143">
    <property type="entry name" value="PEPTIDE N-GLYCANASE PNGASE -RELATED"/>
    <property type="match status" value="1"/>
</dbReference>
<keyword evidence="4" id="KW-0732">Signal</keyword>
<dbReference type="Gene3D" id="1.20.1050.60">
    <property type="entry name" value="alpha-1,2-mannosidase"/>
    <property type="match status" value="1"/>
</dbReference>
<comment type="cofactor">
    <cofactor evidence="1">
        <name>Ca(2+)</name>
        <dbReference type="ChEBI" id="CHEBI:29108"/>
    </cofactor>
</comment>
<evidence type="ECO:0000313" key="8">
    <source>
        <dbReference type="Proteomes" id="UP000249696"/>
    </source>
</evidence>
<comment type="caution">
    <text evidence="7">The sequence shown here is derived from an EMBL/GenBank/DDBJ whole genome shotgun (WGS) entry which is preliminary data.</text>
</comment>
<dbReference type="PANTHER" id="PTHR12143:SF39">
    <property type="entry name" value="SECRETED PROTEIN"/>
    <property type="match status" value="1"/>
</dbReference>
<evidence type="ECO:0000256" key="3">
    <source>
        <dbReference type="ARBA" id="ARBA00022837"/>
    </source>
</evidence>
<evidence type="ECO:0000256" key="1">
    <source>
        <dbReference type="ARBA" id="ARBA00001913"/>
    </source>
</evidence>
<feature type="chain" id="PRO_5016307992" evidence="4">
    <location>
        <begin position="19"/>
        <end position="773"/>
    </location>
</feature>
<dbReference type="AlphaFoldDB" id="A0A327R6S1"/>
<name>A0A327R6S1_9FLAO</name>
<dbReference type="Gene3D" id="1.20.1610.10">
    <property type="entry name" value="alpha-1,2-mannosidases domains"/>
    <property type="match status" value="1"/>
</dbReference>
<keyword evidence="3" id="KW-0106">Calcium</keyword>
<dbReference type="GO" id="GO:0000224">
    <property type="term" value="F:peptide-N4-(N-acetyl-beta-glucosaminyl)asparagine amidase activity"/>
    <property type="evidence" value="ECO:0007669"/>
    <property type="project" value="TreeGrafter"/>
</dbReference>
<dbReference type="Pfam" id="PF17678">
    <property type="entry name" value="Glyco_hydro_92N"/>
    <property type="match status" value="1"/>
</dbReference>
<feature type="domain" description="Glycosyl hydrolase family 92 N-terminal" evidence="6">
    <location>
        <begin position="44"/>
        <end position="230"/>
    </location>
</feature>
<dbReference type="Proteomes" id="UP000249696">
    <property type="component" value="Unassembled WGS sequence"/>
</dbReference>
<proteinExistence type="predicted"/>
<dbReference type="InterPro" id="IPR005887">
    <property type="entry name" value="GH92_a_mannosidase_put"/>
</dbReference>
<sequence length="773" mass="86132">MKLVKVSLSAILGTVLLATFLNSCKENKVEQTNETTAKSPVELVYPQLDTENSRWFFFSSASRPFGMVNLSPDTEVDGAWGSGYRYKVDTIQGFSHIHAWQLSGLSVLPVTISEDNNKSIFKDFKSKFSHDHEKVSPGYHSLALEKYGINVELTSTKRVGFHKYVYPKNKDAAILFNLNGMLGPCKNLDGKLIKVNAKNLTGELVMAPTHRRPKPVKLFFHIILDREVGGVNKDEETGNYLIGLGNDSDQLLMKVGISYTSAENAKANIDAELSHWDFERIVKESKEEWNNALGRIKIAGGTETSQKRFYTDLWHALQGRRVISDVNGAYPDNTGELFRIGQIPLDAAGKPKFNHYNSDSFWGAQWTINTLWGLVYPEIMEEFVQSLLQYQMDGGLVPRGPSGGNYTYVMTGASSTPFIVSSIQKGIVTQNLEDIYEALKINHMPGGIMERAGYEHNTALGGGLKYYIRDGYVPYPIPEGKFGGHQEGAGVTMEYAYQDWTLAQLAKKIGNEEDYNYFMERSLNYKNVFDKTVGWMRPKDVDGVWTKNFDPYQHQHGFVESNGAQATWFVPHDLSGLANLMGGNEKAVEKLNLQFQTAEKLGFTSGNSHALELHPEYRKIPINYGNQPSMQTAFVFNKLGRPDLTQFWSRKVVDRAFSGLSPATGYNGDEDQGLMGSLAVLMKIGLFQMNGGTEDNPIYEFGSPIFDKITISLANGKELVINAPGTASDKPYLNAIKINGMVSDQNYISHSDILKGTTLDFTMGSVPSMNSQE</sequence>
<feature type="domain" description="Glycosyl hydrolase family 92" evidence="5">
    <location>
        <begin position="264"/>
        <end position="765"/>
    </location>
</feature>
<organism evidence="7 8">
    <name type="scientific">Arenibacter echinorum</name>
    <dbReference type="NCBI Taxonomy" id="440515"/>
    <lineage>
        <taxon>Bacteria</taxon>
        <taxon>Pseudomonadati</taxon>
        <taxon>Bacteroidota</taxon>
        <taxon>Flavobacteriia</taxon>
        <taxon>Flavobacteriales</taxon>
        <taxon>Flavobacteriaceae</taxon>
        <taxon>Arenibacter</taxon>
    </lineage>
</organism>
<dbReference type="RefSeq" id="WP_111623278.1">
    <property type="nucleotide sequence ID" value="NZ_QLLN01000003.1"/>
</dbReference>
<reference evidence="7 8" key="1">
    <citation type="submission" date="2018-06" db="EMBL/GenBank/DDBJ databases">
        <title>Genomic Encyclopedia of Archaeal and Bacterial Type Strains, Phase II (KMG-II): from individual species to whole genera.</title>
        <authorList>
            <person name="Goeker M."/>
        </authorList>
    </citation>
    <scope>NUCLEOTIDE SEQUENCE [LARGE SCALE GENOMIC DNA]</scope>
    <source>
        <strain evidence="7 8">DSM 23522</strain>
    </source>
</reference>
<dbReference type="InterPro" id="IPR041371">
    <property type="entry name" value="GH92_N"/>
</dbReference>
<evidence type="ECO:0000313" key="7">
    <source>
        <dbReference type="EMBL" id="RAJ12546.1"/>
    </source>
</evidence>
<dbReference type="InterPro" id="IPR014718">
    <property type="entry name" value="GH-type_carb-bd"/>
</dbReference>
<dbReference type="GO" id="GO:0030246">
    <property type="term" value="F:carbohydrate binding"/>
    <property type="evidence" value="ECO:0007669"/>
    <property type="project" value="InterPro"/>
</dbReference>
<dbReference type="InterPro" id="IPR050883">
    <property type="entry name" value="PNGase"/>
</dbReference>
<dbReference type="GO" id="GO:0005829">
    <property type="term" value="C:cytosol"/>
    <property type="evidence" value="ECO:0007669"/>
    <property type="project" value="TreeGrafter"/>
</dbReference>
<dbReference type="NCBIfam" id="TIGR01180">
    <property type="entry name" value="aman2_put"/>
    <property type="match status" value="1"/>
</dbReference>
<evidence type="ECO:0000259" key="5">
    <source>
        <dbReference type="Pfam" id="PF07971"/>
    </source>
</evidence>
<dbReference type="GO" id="GO:0005975">
    <property type="term" value="P:carbohydrate metabolic process"/>
    <property type="evidence" value="ECO:0007669"/>
    <property type="project" value="InterPro"/>
</dbReference>